<dbReference type="AlphaFoldDB" id="A0A9P6BZ97"/>
<comment type="caution">
    <text evidence="1">The sequence shown here is derived from an EMBL/GenBank/DDBJ whole genome shotgun (WGS) entry which is preliminary data.</text>
</comment>
<reference evidence="1" key="1">
    <citation type="submission" date="2020-11" db="EMBL/GenBank/DDBJ databases">
        <authorList>
            <consortium name="DOE Joint Genome Institute"/>
            <person name="Ahrendt S."/>
            <person name="Riley R."/>
            <person name="Andreopoulos W."/>
            <person name="Labutti K."/>
            <person name="Pangilinan J."/>
            <person name="Ruiz-Duenas F.J."/>
            <person name="Barrasa J.M."/>
            <person name="Sanchez-Garcia M."/>
            <person name="Camarero S."/>
            <person name="Miyauchi S."/>
            <person name="Serrano A."/>
            <person name="Linde D."/>
            <person name="Babiker R."/>
            <person name="Drula E."/>
            <person name="Ayuso-Fernandez I."/>
            <person name="Pacheco R."/>
            <person name="Padilla G."/>
            <person name="Ferreira P."/>
            <person name="Barriuso J."/>
            <person name="Kellner H."/>
            <person name="Castanera R."/>
            <person name="Alfaro M."/>
            <person name="Ramirez L."/>
            <person name="Pisabarro A.G."/>
            <person name="Kuo A."/>
            <person name="Tritt A."/>
            <person name="Lipzen A."/>
            <person name="He G."/>
            <person name="Yan M."/>
            <person name="Ng V."/>
            <person name="Cullen D."/>
            <person name="Martin F."/>
            <person name="Rosso M.-N."/>
            <person name="Henrissat B."/>
            <person name="Hibbett D."/>
            <person name="Martinez A.T."/>
            <person name="Grigoriev I.V."/>
        </authorList>
    </citation>
    <scope>NUCLEOTIDE SEQUENCE</scope>
    <source>
        <strain evidence="1">MF-IS2</strain>
    </source>
</reference>
<proteinExistence type="predicted"/>
<evidence type="ECO:0000313" key="2">
    <source>
        <dbReference type="Proteomes" id="UP000807342"/>
    </source>
</evidence>
<keyword evidence="2" id="KW-1185">Reference proteome</keyword>
<gene>
    <name evidence="1" type="ORF">P691DRAFT_788323</name>
</gene>
<dbReference type="EMBL" id="MU151504">
    <property type="protein sequence ID" value="KAF9443213.1"/>
    <property type="molecule type" value="Genomic_DNA"/>
</dbReference>
<name>A0A9P6BZ97_9AGAR</name>
<sequence>MFVFLKRAATTIPAWPPPTGAVVSTVRPFGPVACLPIINSRPSDGVTTVKPEFSTSFLVIFDISHGPIDCKGPSGTAILLLGIPLAPLDCCFEQETRENSVQGIDEYQSGSWRRNSTIVPAICTITTLKGPIIPAEHPAITEPTIVGDGFNSDLSAFACSTLAKLVRQEVAIALGSKGDEIT</sequence>
<organism evidence="1 2">
    <name type="scientific">Macrolepiota fuliginosa MF-IS2</name>
    <dbReference type="NCBI Taxonomy" id="1400762"/>
    <lineage>
        <taxon>Eukaryota</taxon>
        <taxon>Fungi</taxon>
        <taxon>Dikarya</taxon>
        <taxon>Basidiomycota</taxon>
        <taxon>Agaricomycotina</taxon>
        <taxon>Agaricomycetes</taxon>
        <taxon>Agaricomycetidae</taxon>
        <taxon>Agaricales</taxon>
        <taxon>Agaricineae</taxon>
        <taxon>Agaricaceae</taxon>
        <taxon>Macrolepiota</taxon>
    </lineage>
</organism>
<evidence type="ECO:0000313" key="1">
    <source>
        <dbReference type="EMBL" id="KAF9443213.1"/>
    </source>
</evidence>
<dbReference type="Proteomes" id="UP000807342">
    <property type="component" value="Unassembled WGS sequence"/>
</dbReference>
<protein>
    <submittedName>
        <fullName evidence="1">Uncharacterized protein</fullName>
    </submittedName>
</protein>
<accession>A0A9P6BZ97</accession>